<gene>
    <name evidence="1" type="ORF">B0T17DRAFT_511707</name>
</gene>
<evidence type="ECO:0000313" key="1">
    <source>
        <dbReference type="EMBL" id="KAK0612521.1"/>
    </source>
</evidence>
<reference evidence="1" key="1">
    <citation type="submission" date="2023-06" db="EMBL/GenBank/DDBJ databases">
        <title>Genome-scale phylogeny and comparative genomics of the fungal order Sordariales.</title>
        <authorList>
            <consortium name="Lawrence Berkeley National Laboratory"/>
            <person name="Hensen N."/>
            <person name="Bonometti L."/>
            <person name="Westerberg I."/>
            <person name="Brannstrom I.O."/>
            <person name="Guillou S."/>
            <person name="Cros-Aarteil S."/>
            <person name="Calhoun S."/>
            <person name="Haridas S."/>
            <person name="Kuo A."/>
            <person name="Mondo S."/>
            <person name="Pangilinan J."/>
            <person name="Riley R."/>
            <person name="LaButti K."/>
            <person name="Andreopoulos B."/>
            <person name="Lipzen A."/>
            <person name="Chen C."/>
            <person name="Yanf M."/>
            <person name="Daum C."/>
            <person name="Ng V."/>
            <person name="Clum A."/>
            <person name="Steindorff A."/>
            <person name="Ohm R."/>
            <person name="Martin F."/>
            <person name="Silar P."/>
            <person name="Natvig D."/>
            <person name="Lalanne C."/>
            <person name="Gautier V."/>
            <person name="Ament-velasquez S.L."/>
            <person name="Kruys A."/>
            <person name="Hutchinson M.I."/>
            <person name="Powell A.J."/>
            <person name="Barry K."/>
            <person name="Miller A.N."/>
            <person name="Grigoriev I.V."/>
            <person name="Debuchy R."/>
            <person name="Gladieux P."/>
            <person name="Thoren M.H."/>
            <person name="Johannesson H."/>
        </authorList>
    </citation>
    <scope>NUCLEOTIDE SEQUENCE</scope>
    <source>
        <strain evidence="1">SMH3391-2</strain>
    </source>
</reference>
<keyword evidence="2" id="KW-1185">Reference proteome</keyword>
<protein>
    <submittedName>
        <fullName evidence="1">Uncharacterized protein</fullName>
    </submittedName>
</protein>
<organism evidence="1 2">
    <name type="scientific">Bombardia bombarda</name>
    <dbReference type="NCBI Taxonomy" id="252184"/>
    <lineage>
        <taxon>Eukaryota</taxon>
        <taxon>Fungi</taxon>
        <taxon>Dikarya</taxon>
        <taxon>Ascomycota</taxon>
        <taxon>Pezizomycotina</taxon>
        <taxon>Sordariomycetes</taxon>
        <taxon>Sordariomycetidae</taxon>
        <taxon>Sordariales</taxon>
        <taxon>Lasiosphaeriaceae</taxon>
        <taxon>Bombardia</taxon>
    </lineage>
</organism>
<comment type="caution">
    <text evidence="1">The sequence shown here is derived from an EMBL/GenBank/DDBJ whole genome shotgun (WGS) entry which is preliminary data.</text>
</comment>
<evidence type="ECO:0000313" key="2">
    <source>
        <dbReference type="Proteomes" id="UP001174934"/>
    </source>
</evidence>
<proteinExistence type="predicted"/>
<accession>A0AA39WD11</accession>
<sequence length="257" mass="30027">MCIRQHVHRMLCDVRPFAAVARQTFQGRMVTRVVNPYADPTNCRHDCLIFRGNCPWNGCCELQTIDLPCDCAGHFPWGKDEATEDIQKCRHFREFHEYVFSSRALLRPSRESLRSPVDTRQMAEGWNHGNPVPYLDGWVTMKLDPDEPDTQPNLYCEVRNWAKTRREFAERCTVFYAEFVKVEAEIRLLNSGWPESEERRQERGERIGKLWREVHCMQKLMWTQDRVRAKALIGFAESDEEAPVRHADAGGVPGRFI</sequence>
<dbReference type="AlphaFoldDB" id="A0AA39WD11"/>
<dbReference type="Proteomes" id="UP001174934">
    <property type="component" value="Unassembled WGS sequence"/>
</dbReference>
<dbReference type="EMBL" id="JAULSR010000009">
    <property type="protein sequence ID" value="KAK0612521.1"/>
    <property type="molecule type" value="Genomic_DNA"/>
</dbReference>
<name>A0AA39WD11_9PEZI</name>